<keyword evidence="2" id="KW-1185">Reference proteome</keyword>
<reference evidence="1" key="2">
    <citation type="submission" date="2020-09" db="EMBL/GenBank/DDBJ databases">
        <authorList>
            <person name="Sun Q."/>
            <person name="Ohkuma M."/>
        </authorList>
    </citation>
    <scope>NUCLEOTIDE SEQUENCE</scope>
    <source>
        <strain evidence="1">JCM 4346</strain>
    </source>
</reference>
<comment type="caution">
    <text evidence="1">The sequence shown here is derived from an EMBL/GenBank/DDBJ whole genome shotgun (WGS) entry which is preliminary data.</text>
</comment>
<name>A0A918FJD7_9ACTN</name>
<organism evidence="1 2">
    <name type="scientific">Streptomyces aurantiogriseus</name>
    <dbReference type="NCBI Taxonomy" id="66870"/>
    <lineage>
        <taxon>Bacteria</taxon>
        <taxon>Bacillati</taxon>
        <taxon>Actinomycetota</taxon>
        <taxon>Actinomycetes</taxon>
        <taxon>Kitasatosporales</taxon>
        <taxon>Streptomycetaceae</taxon>
        <taxon>Streptomyces</taxon>
    </lineage>
</organism>
<accession>A0A918FJD7</accession>
<reference evidence="1" key="1">
    <citation type="journal article" date="2014" name="Int. J. Syst. Evol. Microbiol.">
        <title>Complete genome sequence of Corynebacterium casei LMG S-19264T (=DSM 44701T), isolated from a smear-ripened cheese.</title>
        <authorList>
            <consortium name="US DOE Joint Genome Institute (JGI-PGF)"/>
            <person name="Walter F."/>
            <person name="Albersmeier A."/>
            <person name="Kalinowski J."/>
            <person name="Ruckert C."/>
        </authorList>
    </citation>
    <scope>NUCLEOTIDE SEQUENCE</scope>
    <source>
        <strain evidence="1">JCM 4346</strain>
    </source>
</reference>
<sequence>MRTPFSRAWVTRAAVTAALVAGYGKRADAADLGGAVRRVVVAHGQRGAVRGDGGDECFVPGTDRGAGRCHRAVLGQLLGHHPQLLTARRAHRSALLSESQARQGESCGQRGVLGCQRTERHALGQRLRPHRVVRIQSHQRAFRHWQAGGLDTGTQRQRRLGQPLESLRHAEFALLGPHPGDVSGGDGRGPFCSGLGMAGAAVVRGTCLPAHEQP</sequence>
<dbReference type="EMBL" id="BMSX01000019">
    <property type="protein sequence ID" value="GGR41888.1"/>
    <property type="molecule type" value="Genomic_DNA"/>
</dbReference>
<dbReference type="Proteomes" id="UP000658320">
    <property type="component" value="Unassembled WGS sequence"/>
</dbReference>
<proteinExistence type="predicted"/>
<evidence type="ECO:0000313" key="2">
    <source>
        <dbReference type="Proteomes" id="UP000658320"/>
    </source>
</evidence>
<evidence type="ECO:0000313" key="1">
    <source>
        <dbReference type="EMBL" id="GGR41888.1"/>
    </source>
</evidence>
<protein>
    <submittedName>
        <fullName evidence="1">Uncharacterized protein</fullName>
    </submittedName>
</protein>
<gene>
    <name evidence="1" type="ORF">GCM10010251_68420</name>
</gene>
<dbReference type="AlphaFoldDB" id="A0A918FJD7"/>